<feature type="region of interest" description="Disordered" evidence="8">
    <location>
        <begin position="1"/>
        <end position="50"/>
    </location>
</feature>
<keyword evidence="6 7" id="KW-0472">Membrane</keyword>
<evidence type="ECO:0000256" key="6">
    <source>
        <dbReference type="ARBA" id="ARBA00023136"/>
    </source>
</evidence>
<evidence type="ECO:0000256" key="4">
    <source>
        <dbReference type="ARBA" id="ARBA00022692"/>
    </source>
</evidence>
<gene>
    <name evidence="10" type="ORF">D9V34_10080</name>
</gene>
<evidence type="ECO:0000256" key="3">
    <source>
        <dbReference type="ARBA" id="ARBA00022475"/>
    </source>
</evidence>
<sequence>MTSHVTPDSALRGVGGDGDQDGPRHSPHTAAAPTPPAAAPSSPASPKKRRIRYNRTESRWGYAFVAPALVLFAIMGVYTIGYGLALSFARWNGFSPNWEWVGFQNFTDLLFGSKTYAPRVQAAALNTLWVCIAVPVLTIAVSFPLAIILNSAKRFQGILRSVYFVPYVTTGIAVYLAWQYILEPNGAINGLLRVLGLGSLTQPQGFLGNPDTALPTLIIVLVWSAVPVAMLLYLTGLQSLDTSVFEAATLDGAGWWRTNTSIVWPLLRATTGIVFLLNLRDALQGFQIFLIMTNGGPGNHTNVLGLETYRLAFLSELSPTLGLASALGWMLFLAALAIALINQRLEKRAQ</sequence>
<dbReference type="EMBL" id="RCUY01000009">
    <property type="protein sequence ID" value="RLP82155.1"/>
    <property type="molecule type" value="Genomic_DNA"/>
</dbReference>
<keyword evidence="5 7" id="KW-1133">Transmembrane helix</keyword>
<comment type="subcellular location">
    <subcellularLocation>
        <location evidence="1 7">Cell membrane</location>
        <topology evidence="1 7">Multi-pass membrane protein</topology>
    </subcellularLocation>
</comment>
<feature type="transmembrane region" description="Helical" evidence="7">
    <location>
        <begin position="60"/>
        <end position="85"/>
    </location>
</feature>
<evidence type="ECO:0000313" key="10">
    <source>
        <dbReference type="EMBL" id="RLP82155.1"/>
    </source>
</evidence>
<dbReference type="GO" id="GO:0055085">
    <property type="term" value="P:transmembrane transport"/>
    <property type="evidence" value="ECO:0007669"/>
    <property type="project" value="InterPro"/>
</dbReference>
<reference evidence="10 11" key="1">
    <citation type="submission" date="2018-10" db="EMBL/GenBank/DDBJ databases">
        <authorList>
            <person name="Li J."/>
        </authorList>
    </citation>
    <scope>NUCLEOTIDE SEQUENCE [LARGE SCALE GENOMIC DNA]</scope>
    <source>
        <strain evidence="10 11">JCM 11654</strain>
    </source>
</reference>
<dbReference type="SUPFAM" id="SSF161098">
    <property type="entry name" value="MetI-like"/>
    <property type="match status" value="1"/>
</dbReference>
<dbReference type="GO" id="GO:0005886">
    <property type="term" value="C:plasma membrane"/>
    <property type="evidence" value="ECO:0007669"/>
    <property type="project" value="UniProtKB-SubCell"/>
</dbReference>
<evidence type="ECO:0000256" key="2">
    <source>
        <dbReference type="ARBA" id="ARBA00022448"/>
    </source>
</evidence>
<evidence type="ECO:0000256" key="8">
    <source>
        <dbReference type="SAM" id="MobiDB-lite"/>
    </source>
</evidence>
<dbReference type="Pfam" id="PF00528">
    <property type="entry name" value="BPD_transp_1"/>
    <property type="match status" value="1"/>
</dbReference>
<evidence type="ECO:0000259" key="9">
    <source>
        <dbReference type="PROSITE" id="PS50928"/>
    </source>
</evidence>
<protein>
    <submittedName>
        <fullName evidence="10">Sugar ABC transporter permease</fullName>
    </submittedName>
</protein>
<evidence type="ECO:0000256" key="1">
    <source>
        <dbReference type="ARBA" id="ARBA00004651"/>
    </source>
</evidence>
<feature type="transmembrane region" description="Helical" evidence="7">
    <location>
        <begin position="127"/>
        <end position="149"/>
    </location>
</feature>
<comment type="similarity">
    <text evidence="7">Belongs to the binding-protein-dependent transport system permease family.</text>
</comment>
<dbReference type="OrthoDB" id="4319190at2"/>
<evidence type="ECO:0000313" key="11">
    <source>
        <dbReference type="Proteomes" id="UP000269438"/>
    </source>
</evidence>
<comment type="caution">
    <text evidence="10">The sequence shown here is derived from an EMBL/GenBank/DDBJ whole genome shotgun (WGS) entry which is preliminary data.</text>
</comment>
<name>A0A3L7AQB1_9MICO</name>
<dbReference type="Gene3D" id="1.10.3720.10">
    <property type="entry name" value="MetI-like"/>
    <property type="match status" value="1"/>
</dbReference>
<feature type="domain" description="ABC transmembrane type-1" evidence="9">
    <location>
        <begin position="124"/>
        <end position="342"/>
    </location>
</feature>
<dbReference type="PANTHER" id="PTHR30193:SF41">
    <property type="entry name" value="DIACETYLCHITOBIOSE UPTAKE SYSTEM PERMEASE PROTEIN NGCF"/>
    <property type="match status" value="1"/>
</dbReference>
<keyword evidence="4 7" id="KW-0812">Transmembrane</keyword>
<dbReference type="InterPro" id="IPR035906">
    <property type="entry name" value="MetI-like_sf"/>
</dbReference>
<feature type="transmembrane region" description="Helical" evidence="7">
    <location>
        <begin position="161"/>
        <end position="181"/>
    </location>
</feature>
<feature type="transmembrane region" description="Helical" evidence="7">
    <location>
        <begin position="213"/>
        <end position="234"/>
    </location>
</feature>
<feature type="transmembrane region" description="Helical" evidence="7">
    <location>
        <begin position="262"/>
        <end position="279"/>
    </location>
</feature>
<feature type="transmembrane region" description="Helical" evidence="7">
    <location>
        <begin position="321"/>
        <end position="341"/>
    </location>
</feature>
<dbReference type="InterPro" id="IPR051393">
    <property type="entry name" value="ABC_transporter_permease"/>
</dbReference>
<accession>A0A3L7AQB1</accession>
<dbReference type="PANTHER" id="PTHR30193">
    <property type="entry name" value="ABC TRANSPORTER PERMEASE PROTEIN"/>
    <property type="match status" value="1"/>
</dbReference>
<dbReference type="RefSeq" id="WP_121688700.1">
    <property type="nucleotide sequence ID" value="NZ_RCUY01000009.1"/>
</dbReference>
<dbReference type="AlphaFoldDB" id="A0A3L7AQB1"/>
<evidence type="ECO:0000256" key="5">
    <source>
        <dbReference type="ARBA" id="ARBA00022989"/>
    </source>
</evidence>
<keyword evidence="2 7" id="KW-0813">Transport</keyword>
<dbReference type="InterPro" id="IPR000515">
    <property type="entry name" value="MetI-like"/>
</dbReference>
<evidence type="ECO:0000256" key="7">
    <source>
        <dbReference type="RuleBase" id="RU363032"/>
    </source>
</evidence>
<dbReference type="CDD" id="cd06261">
    <property type="entry name" value="TM_PBP2"/>
    <property type="match status" value="1"/>
</dbReference>
<organism evidence="10 11">
    <name type="scientific">Mycetocola lacteus</name>
    <dbReference type="NCBI Taxonomy" id="76637"/>
    <lineage>
        <taxon>Bacteria</taxon>
        <taxon>Bacillati</taxon>
        <taxon>Actinomycetota</taxon>
        <taxon>Actinomycetes</taxon>
        <taxon>Micrococcales</taxon>
        <taxon>Microbacteriaceae</taxon>
        <taxon>Mycetocola</taxon>
    </lineage>
</organism>
<keyword evidence="11" id="KW-1185">Reference proteome</keyword>
<dbReference type="PROSITE" id="PS50928">
    <property type="entry name" value="ABC_TM1"/>
    <property type="match status" value="1"/>
</dbReference>
<proteinExistence type="inferred from homology"/>
<dbReference type="Proteomes" id="UP000269438">
    <property type="component" value="Unassembled WGS sequence"/>
</dbReference>
<keyword evidence="3" id="KW-1003">Cell membrane</keyword>